<evidence type="ECO:0000256" key="8">
    <source>
        <dbReference type="ARBA" id="ARBA00023306"/>
    </source>
</evidence>
<dbReference type="Gene3D" id="3.40.1390.10">
    <property type="entry name" value="MurE/MurF, N-terminal domain"/>
    <property type="match status" value="1"/>
</dbReference>
<keyword evidence="7 10" id="KW-0573">Peptidoglycan synthesis</keyword>
<evidence type="ECO:0000256" key="3">
    <source>
        <dbReference type="ARBA" id="ARBA00022618"/>
    </source>
</evidence>
<dbReference type="SUPFAM" id="SSF63418">
    <property type="entry name" value="MurE/MurF N-terminal domain"/>
    <property type="match status" value="1"/>
</dbReference>
<dbReference type="Pfam" id="PF01225">
    <property type="entry name" value="Mur_ligase"/>
    <property type="match status" value="1"/>
</dbReference>
<keyword evidence="3 10" id="KW-0132">Cell division</keyword>
<dbReference type="GO" id="GO:0005737">
    <property type="term" value="C:cytoplasm"/>
    <property type="evidence" value="ECO:0007669"/>
    <property type="project" value="UniProtKB-SubCell"/>
</dbReference>
<evidence type="ECO:0000259" key="14">
    <source>
        <dbReference type="Pfam" id="PF08245"/>
    </source>
</evidence>
<organism evidence="15 16">
    <name type="scientific">Desulfonauticus submarinus</name>
    <dbReference type="NCBI Taxonomy" id="206665"/>
    <lineage>
        <taxon>Bacteria</taxon>
        <taxon>Pseudomonadati</taxon>
        <taxon>Thermodesulfobacteriota</taxon>
        <taxon>Desulfovibrionia</taxon>
        <taxon>Desulfovibrionales</taxon>
        <taxon>Desulfonauticaceae</taxon>
        <taxon>Desulfonauticus</taxon>
    </lineage>
</organism>
<dbReference type="GO" id="GO:0071555">
    <property type="term" value="P:cell wall organization"/>
    <property type="evidence" value="ECO:0007669"/>
    <property type="project" value="UniProtKB-KW"/>
</dbReference>
<dbReference type="InterPro" id="IPR013221">
    <property type="entry name" value="Mur_ligase_cen"/>
</dbReference>
<dbReference type="SUPFAM" id="SSF53244">
    <property type="entry name" value="MurD-like peptide ligases, peptide-binding domain"/>
    <property type="match status" value="1"/>
</dbReference>
<sequence length="452" mass="50943">MQLNLNDIIKATNAIGDFEDIDIPVKSIKTDSRTVEPGDVFICLCGDRFDGHTFAKEAEKKGAIALVVHRPLDFIPSIPVLLVNDTVKALGDIACFLRTNTKAKVVAITGSCGKTTTKEIAYAVLSQKFKVGKNLGNWNNQIGVPLSIFQFQGEEDIWLLEVGINNKRDMDELGSILRPDIALILNVGPCHLQGLKDEETVAENKSKLLKYVNIDGVAIINGDNKALKETTSKYNINKMFFSKGEDIDIKFMGLVDRKGKFLIKYNNQEGTIILPFWGNHFEENLRAVLYLSFYFKLDFKDILTGLESLNLPNQRFKVVESDKYIIIDDTYNANPMSMRASLLATKELAKNRSFAVVLGDMAELGEREEVEHHKLGLFLKTIKPDVVFYKGKCAKLVQDTYGRENFFIVNDEDEFISFYKNSNFKDGVILFKASRSIGLEKLLNKFKLEVGY</sequence>
<evidence type="ECO:0000256" key="11">
    <source>
        <dbReference type="RuleBase" id="RU004136"/>
    </source>
</evidence>
<dbReference type="GO" id="GO:0008360">
    <property type="term" value="P:regulation of cell shape"/>
    <property type="evidence" value="ECO:0007669"/>
    <property type="project" value="UniProtKB-KW"/>
</dbReference>
<comment type="catalytic activity">
    <reaction evidence="10 11">
        <text>D-alanyl-D-alanine + UDP-N-acetyl-alpha-D-muramoyl-L-alanyl-gamma-D-glutamyl-meso-2,6-diaminopimelate + ATP = UDP-N-acetyl-alpha-D-muramoyl-L-alanyl-gamma-D-glutamyl-meso-2,6-diaminopimeloyl-D-alanyl-D-alanine + ADP + phosphate + H(+)</text>
        <dbReference type="Rhea" id="RHEA:28374"/>
        <dbReference type="ChEBI" id="CHEBI:15378"/>
        <dbReference type="ChEBI" id="CHEBI:30616"/>
        <dbReference type="ChEBI" id="CHEBI:43474"/>
        <dbReference type="ChEBI" id="CHEBI:57822"/>
        <dbReference type="ChEBI" id="CHEBI:61386"/>
        <dbReference type="ChEBI" id="CHEBI:83905"/>
        <dbReference type="ChEBI" id="CHEBI:456216"/>
        <dbReference type="EC" id="6.3.2.10"/>
    </reaction>
</comment>
<comment type="function">
    <text evidence="10 11">Involved in cell wall formation. Catalyzes the final step in the synthesis of UDP-N-acetylmuramoyl-pentapeptide, the precursor of murein.</text>
</comment>
<keyword evidence="1 10" id="KW-0963">Cytoplasm</keyword>
<feature type="domain" description="Mur ligase C-terminal" evidence="13">
    <location>
        <begin position="315"/>
        <end position="434"/>
    </location>
</feature>
<dbReference type="GO" id="GO:0005524">
    <property type="term" value="F:ATP binding"/>
    <property type="evidence" value="ECO:0007669"/>
    <property type="project" value="UniProtKB-UniRule"/>
</dbReference>
<evidence type="ECO:0000256" key="7">
    <source>
        <dbReference type="ARBA" id="ARBA00022984"/>
    </source>
</evidence>
<dbReference type="RefSeq" id="WP_092064502.1">
    <property type="nucleotide sequence ID" value="NZ_FNIN01000003.1"/>
</dbReference>
<dbReference type="InterPro" id="IPR036615">
    <property type="entry name" value="Mur_ligase_C_dom_sf"/>
</dbReference>
<dbReference type="NCBIfam" id="TIGR01143">
    <property type="entry name" value="murF"/>
    <property type="match status" value="1"/>
</dbReference>
<evidence type="ECO:0000259" key="12">
    <source>
        <dbReference type="Pfam" id="PF01225"/>
    </source>
</evidence>
<dbReference type="PANTHER" id="PTHR43024">
    <property type="entry name" value="UDP-N-ACETYLMURAMOYL-TRIPEPTIDE--D-ALANYL-D-ALANINE LIGASE"/>
    <property type="match status" value="1"/>
</dbReference>
<dbReference type="InterPro" id="IPR035911">
    <property type="entry name" value="MurE/MurF_N"/>
</dbReference>
<dbReference type="Pfam" id="PF08245">
    <property type="entry name" value="Mur_ligase_M"/>
    <property type="match status" value="1"/>
</dbReference>
<name>A0A1H0CU47_9BACT</name>
<keyword evidence="2 10" id="KW-0436">Ligase</keyword>
<dbReference type="OrthoDB" id="9801978at2"/>
<dbReference type="InterPro" id="IPR000713">
    <property type="entry name" value="Mur_ligase_N"/>
</dbReference>
<evidence type="ECO:0000256" key="2">
    <source>
        <dbReference type="ARBA" id="ARBA00022598"/>
    </source>
</evidence>
<feature type="domain" description="Mur ligase central" evidence="14">
    <location>
        <begin position="108"/>
        <end position="290"/>
    </location>
</feature>
<dbReference type="Pfam" id="PF02875">
    <property type="entry name" value="Mur_ligase_C"/>
    <property type="match status" value="1"/>
</dbReference>
<accession>A0A1H0CU47</accession>
<dbReference type="InterPro" id="IPR036565">
    <property type="entry name" value="Mur-like_cat_sf"/>
</dbReference>
<comment type="subcellular location">
    <subcellularLocation>
        <location evidence="10 11">Cytoplasm</location>
    </subcellularLocation>
</comment>
<comment type="pathway">
    <text evidence="10 11">Cell wall biogenesis; peptidoglycan biosynthesis.</text>
</comment>
<dbReference type="InterPro" id="IPR005863">
    <property type="entry name" value="UDP-N-AcMur_synth"/>
</dbReference>
<dbReference type="Gene3D" id="3.40.1190.10">
    <property type="entry name" value="Mur-like, catalytic domain"/>
    <property type="match status" value="1"/>
</dbReference>
<evidence type="ECO:0000256" key="1">
    <source>
        <dbReference type="ARBA" id="ARBA00022490"/>
    </source>
</evidence>
<keyword evidence="6 10" id="KW-0133">Cell shape</keyword>
<gene>
    <name evidence="10" type="primary">murF</name>
    <name evidence="15" type="ORF">SAMN04488516_103191</name>
</gene>
<dbReference type="EC" id="6.3.2.10" evidence="10 11"/>
<evidence type="ECO:0000313" key="15">
    <source>
        <dbReference type="EMBL" id="SDN61406.1"/>
    </source>
</evidence>
<evidence type="ECO:0000313" key="16">
    <source>
        <dbReference type="Proteomes" id="UP000199602"/>
    </source>
</evidence>
<feature type="binding site" evidence="10">
    <location>
        <begin position="110"/>
        <end position="116"/>
    </location>
    <ligand>
        <name>ATP</name>
        <dbReference type="ChEBI" id="CHEBI:30616"/>
    </ligand>
</feature>
<dbReference type="GO" id="GO:0051301">
    <property type="term" value="P:cell division"/>
    <property type="evidence" value="ECO:0007669"/>
    <property type="project" value="UniProtKB-KW"/>
</dbReference>
<comment type="similarity">
    <text evidence="10">Belongs to the MurCDEF family. MurF subfamily.</text>
</comment>
<dbReference type="AlphaFoldDB" id="A0A1H0CU47"/>
<evidence type="ECO:0000256" key="10">
    <source>
        <dbReference type="HAMAP-Rule" id="MF_02019"/>
    </source>
</evidence>
<dbReference type="InterPro" id="IPR004101">
    <property type="entry name" value="Mur_ligase_C"/>
</dbReference>
<reference evidence="15 16" key="1">
    <citation type="submission" date="2016-10" db="EMBL/GenBank/DDBJ databases">
        <authorList>
            <person name="de Groot N.N."/>
        </authorList>
    </citation>
    <scope>NUCLEOTIDE SEQUENCE [LARGE SCALE GENOMIC DNA]</scope>
    <source>
        <strain evidence="15 16">DSM 15269</strain>
    </source>
</reference>
<dbReference type="Proteomes" id="UP000199602">
    <property type="component" value="Unassembled WGS sequence"/>
</dbReference>
<evidence type="ECO:0000256" key="6">
    <source>
        <dbReference type="ARBA" id="ARBA00022960"/>
    </source>
</evidence>
<dbReference type="GO" id="GO:0008766">
    <property type="term" value="F:UDP-N-acetylmuramoylalanyl-D-glutamyl-2,6-diaminopimelate-D-alanyl-D-alanine ligase activity"/>
    <property type="evidence" value="ECO:0007669"/>
    <property type="project" value="RHEA"/>
</dbReference>
<dbReference type="SUPFAM" id="SSF53623">
    <property type="entry name" value="MurD-like peptide ligases, catalytic domain"/>
    <property type="match status" value="1"/>
</dbReference>
<evidence type="ECO:0000256" key="5">
    <source>
        <dbReference type="ARBA" id="ARBA00022840"/>
    </source>
</evidence>
<dbReference type="GO" id="GO:0009252">
    <property type="term" value="P:peptidoglycan biosynthetic process"/>
    <property type="evidence" value="ECO:0007669"/>
    <property type="project" value="UniProtKB-UniRule"/>
</dbReference>
<keyword evidence="5 10" id="KW-0067">ATP-binding</keyword>
<keyword evidence="16" id="KW-1185">Reference proteome</keyword>
<dbReference type="UniPathway" id="UPA00219"/>
<dbReference type="GO" id="GO:0047480">
    <property type="term" value="F:UDP-N-acetylmuramoyl-tripeptide-D-alanyl-D-alanine ligase activity"/>
    <property type="evidence" value="ECO:0007669"/>
    <property type="project" value="UniProtKB-UniRule"/>
</dbReference>
<dbReference type="STRING" id="206665.SAMN04488516_103191"/>
<evidence type="ECO:0000256" key="4">
    <source>
        <dbReference type="ARBA" id="ARBA00022741"/>
    </source>
</evidence>
<dbReference type="InterPro" id="IPR051046">
    <property type="entry name" value="MurCDEF_CellWall_CoF430Synth"/>
</dbReference>
<dbReference type="Gene3D" id="3.90.190.20">
    <property type="entry name" value="Mur ligase, C-terminal domain"/>
    <property type="match status" value="1"/>
</dbReference>
<keyword evidence="4 10" id="KW-0547">Nucleotide-binding</keyword>
<evidence type="ECO:0000259" key="13">
    <source>
        <dbReference type="Pfam" id="PF02875"/>
    </source>
</evidence>
<keyword evidence="9 10" id="KW-0961">Cell wall biogenesis/degradation</keyword>
<keyword evidence="8 10" id="KW-0131">Cell cycle</keyword>
<protein>
    <recommendedName>
        <fullName evidence="10 11">UDP-N-acetylmuramoyl-tripeptide--D-alanyl-D-alanine ligase</fullName>
        <ecNumber evidence="10 11">6.3.2.10</ecNumber>
    </recommendedName>
    <alternativeName>
        <fullName evidence="10">D-alanyl-D-alanine-adding enzyme</fullName>
    </alternativeName>
</protein>
<dbReference type="PANTHER" id="PTHR43024:SF1">
    <property type="entry name" value="UDP-N-ACETYLMURAMOYL-TRIPEPTIDE--D-ALANYL-D-ALANINE LIGASE"/>
    <property type="match status" value="1"/>
</dbReference>
<feature type="domain" description="Mur ligase N-terminal catalytic" evidence="12">
    <location>
        <begin position="25"/>
        <end position="72"/>
    </location>
</feature>
<dbReference type="EMBL" id="FNIN01000003">
    <property type="protein sequence ID" value="SDN61406.1"/>
    <property type="molecule type" value="Genomic_DNA"/>
</dbReference>
<proteinExistence type="inferred from homology"/>
<evidence type="ECO:0000256" key="9">
    <source>
        <dbReference type="ARBA" id="ARBA00023316"/>
    </source>
</evidence>
<dbReference type="HAMAP" id="MF_02019">
    <property type="entry name" value="MurF"/>
    <property type="match status" value="1"/>
</dbReference>